<evidence type="ECO:0000313" key="1">
    <source>
        <dbReference type="EMBL" id="MBD7982287.1"/>
    </source>
</evidence>
<protein>
    <submittedName>
        <fullName evidence="1">Uncharacterized protein</fullName>
    </submittedName>
</protein>
<dbReference type="RefSeq" id="WP_191805501.1">
    <property type="nucleotide sequence ID" value="NZ_JACSQF010000019.1"/>
</dbReference>
<gene>
    <name evidence="1" type="ORF">H9641_16400</name>
</gene>
<reference evidence="1 2" key="1">
    <citation type="submission" date="2020-08" db="EMBL/GenBank/DDBJ databases">
        <title>A Genomic Blueprint of the Chicken Gut Microbiome.</title>
        <authorList>
            <person name="Gilroy R."/>
            <person name="Ravi A."/>
            <person name="Getino M."/>
            <person name="Pursley I."/>
            <person name="Horton D.L."/>
            <person name="Alikhan N.-F."/>
            <person name="Baker D."/>
            <person name="Gharbi K."/>
            <person name="Hall N."/>
            <person name="Watson M."/>
            <person name="Adriaenssens E.M."/>
            <person name="Foster-Nyarko E."/>
            <person name="Jarju S."/>
            <person name="Secka A."/>
            <person name="Antonio M."/>
            <person name="Oren A."/>
            <person name="Chaudhuri R."/>
            <person name="La Ragione R.M."/>
            <person name="Hildebrand F."/>
            <person name="Pallen M.J."/>
        </authorList>
    </citation>
    <scope>NUCLEOTIDE SEQUENCE [LARGE SCALE GENOMIC DNA]</scope>
    <source>
        <strain evidence="1 2">Sa2CUA9</strain>
    </source>
</reference>
<keyword evidence="2" id="KW-1185">Reference proteome</keyword>
<accession>A0ABR8U2M3</accession>
<dbReference type="EMBL" id="JACSQF010000019">
    <property type="protein sequence ID" value="MBD7982287.1"/>
    <property type="molecule type" value="Genomic_DNA"/>
</dbReference>
<comment type="caution">
    <text evidence="1">The sequence shown here is derived from an EMBL/GenBank/DDBJ whole genome shotgun (WGS) entry which is preliminary data.</text>
</comment>
<organism evidence="1 2">
    <name type="scientific">Oerskovia merdavium</name>
    <dbReference type="NCBI Taxonomy" id="2762227"/>
    <lineage>
        <taxon>Bacteria</taxon>
        <taxon>Bacillati</taxon>
        <taxon>Actinomycetota</taxon>
        <taxon>Actinomycetes</taxon>
        <taxon>Micrococcales</taxon>
        <taxon>Cellulomonadaceae</taxon>
        <taxon>Oerskovia</taxon>
    </lineage>
</organism>
<sequence length="78" mass="8498">MSRSGPPDARGRLVDSPFDHRVTASGSVHAYRGGRLVATISGARADRLIAALETADEDRTQHLLARATGNFRRGNERR</sequence>
<evidence type="ECO:0000313" key="2">
    <source>
        <dbReference type="Proteomes" id="UP000655570"/>
    </source>
</evidence>
<name>A0ABR8U2M3_9CELL</name>
<dbReference type="Proteomes" id="UP000655570">
    <property type="component" value="Unassembled WGS sequence"/>
</dbReference>
<proteinExistence type="predicted"/>